<name>A0AAD9UVA8_ACRCE</name>
<sequence length="65" mass="7010">MGRILELDHSSKSRTLARQKGCPSCTFPIACAMDLCGFLNPCEEGLQCIQCPCGCDYTCGEYPGS</sequence>
<evidence type="ECO:0000313" key="1">
    <source>
        <dbReference type="EMBL" id="KAK2551268.1"/>
    </source>
</evidence>
<reference evidence="1" key="2">
    <citation type="journal article" date="2023" name="Science">
        <title>Genomic signatures of disease resistance in endangered staghorn corals.</title>
        <authorList>
            <person name="Vollmer S.V."/>
            <person name="Selwyn J.D."/>
            <person name="Despard B.A."/>
            <person name="Roesel C.L."/>
        </authorList>
    </citation>
    <scope>NUCLEOTIDE SEQUENCE</scope>
    <source>
        <strain evidence="1">K2</strain>
    </source>
</reference>
<reference evidence="1" key="1">
    <citation type="journal article" date="2023" name="G3 (Bethesda)">
        <title>Whole genome assembly and annotation of the endangered Caribbean coral Acropora cervicornis.</title>
        <authorList>
            <person name="Selwyn J.D."/>
            <person name="Vollmer S.V."/>
        </authorList>
    </citation>
    <scope>NUCLEOTIDE SEQUENCE</scope>
    <source>
        <strain evidence="1">K2</strain>
    </source>
</reference>
<organism evidence="1 2">
    <name type="scientific">Acropora cervicornis</name>
    <name type="common">Staghorn coral</name>
    <dbReference type="NCBI Taxonomy" id="6130"/>
    <lineage>
        <taxon>Eukaryota</taxon>
        <taxon>Metazoa</taxon>
        <taxon>Cnidaria</taxon>
        <taxon>Anthozoa</taxon>
        <taxon>Hexacorallia</taxon>
        <taxon>Scleractinia</taxon>
        <taxon>Astrocoeniina</taxon>
        <taxon>Acroporidae</taxon>
        <taxon>Acropora</taxon>
    </lineage>
</organism>
<proteinExistence type="predicted"/>
<keyword evidence="2" id="KW-1185">Reference proteome</keyword>
<accession>A0AAD9UVA8</accession>
<evidence type="ECO:0000313" key="2">
    <source>
        <dbReference type="Proteomes" id="UP001249851"/>
    </source>
</evidence>
<gene>
    <name evidence="1" type="ORF">P5673_027857</name>
</gene>
<comment type="caution">
    <text evidence="1">The sequence shown here is derived from an EMBL/GenBank/DDBJ whole genome shotgun (WGS) entry which is preliminary data.</text>
</comment>
<dbReference type="EMBL" id="JARQWQ010000099">
    <property type="protein sequence ID" value="KAK2551268.1"/>
    <property type="molecule type" value="Genomic_DNA"/>
</dbReference>
<protein>
    <submittedName>
        <fullName evidence="1">Uncharacterized protein</fullName>
    </submittedName>
</protein>
<dbReference type="AlphaFoldDB" id="A0AAD9UVA8"/>
<dbReference type="Proteomes" id="UP001249851">
    <property type="component" value="Unassembled WGS sequence"/>
</dbReference>